<reference evidence="10 11" key="1">
    <citation type="submission" date="2024-01" db="EMBL/GenBank/DDBJ databases">
        <title>The genome of the rayed Mediterranean limpet Patella caerulea (Linnaeus, 1758).</title>
        <authorList>
            <person name="Anh-Thu Weber A."/>
            <person name="Halstead-Nussloch G."/>
        </authorList>
    </citation>
    <scope>NUCLEOTIDE SEQUENCE [LARGE SCALE GENOMIC DNA]</scope>
    <source>
        <strain evidence="10">AATW-2023a</strain>
        <tissue evidence="10">Whole specimen</tissue>
    </source>
</reference>
<dbReference type="InterPro" id="IPR008965">
    <property type="entry name" value="CBM2/CBM3_carb-bd_dom_sf"/>
</dbReference>
<keyword evidence="11" id="KW-1185">Reference proteome</keyword>
<dbReference type="InterPro" id="IPR013783">
    <property type="entry name" value="Ig-like_fold"/>
</dbReference>
<name>A0AAN8PIE7_PATCE</name>
<dbReference type="Proteomes" id="UP001347796">
    <property type="component" value="Unassembled WGS sequence"/>
</dbReference>
<keyword evidence="5" id="KW-0326">Glycosidase</keyword>
<dbReference type="AlphaFoldDB" id="A0AAN8PIE7"/>
<dbReference type="InterPro" id="IPR014756">
    <property type="entry name" value="Ig_E-set"/>
</dbReference>
<comment type="caution">
    <text evidence="10">The sequence shown here is derived from an EMBL/GenBank/DDBJ whole genome shotgun (WGS) entry which is preliminary data.</text>
</comment>
<evidence type="ECO:0000313" key="10">
    <source>
        <dbReference type="EMBL" id="KAK6175603.1"/>
    </source>
</evidence>
<dbReference type="SUPFAM" id="SSF51445">
    <property type="entry name" value="(Trans)glycosidases"/>
    <property type="match status" value="1"/>
</dbReference>
<accession>A0AAN8PIE7</accession>
<evidence type="ECO:0000256" key="5">
    <source>
        <dbReference type="ARBA" id="ARBA00023295"/>
    </source>
</evidence>
<feature type="domain" description="Chitobiase/beta-hexosaminidases N-terminal" evidence="9">
    <location>
        <begin position="11"/>
        <end position="179"/>
    </location>
</feature>
<dbReference type="Pfam" id="PF03173">
    <property type="entry name" value="CHB_HEX"/>
    <property type="match status" value="1"/>
</dbReference>
<dbReference type="PANTHER" id="PTHR22600">
    <property type="entry name" value="BETA-HEXOSAMINIDASE"/>
    <property type="match status" value="1"/>
</dbReference>
<dbReference type="PANTHER" id="PTHR22600:SF57">
    <property type="entry name" value="BETA-N-ACETYLHEXOSAMINIDASE"/>
    <property type="match status" value="1"/>
</dbReference>
<evidence type="ECO:0000259" key="9">
    <source>
        <dbReference type="SMART" id="SM01081"/>
    </source>
</evidence>
<dbReference type="Gene3D" id="3.30.379.10">
    <property type="entry name" value="Chitobiase/beta-hexosaminidase domain 2-like"/>
    <property type="match status" value="1"/>
</dbReference>
<evidence type="ECO:0000313" key="11">
    <source>
        <dbReference type="Proteomes" id="UP001347796"/>
    </source>
</evidence>
<dbReference type="InterPro" id="IPR004867">
    <property type="entry name" value="CHB_C_dom"/>
</dbReference>
<dbReference type="PRINTS" id="PR00738">
    <property type="entry name" value="GLHYDRLASE20"/>
</dbReference>
<dbReference type="SUPFAM" id="SSF49384">
    <property type="entry name" value="Carbohydrate-binding domain"/>
    <property type="match status" value="1"/>
</dbReference>
<dbReference type="SUPFAM" id="SSF81296">
    <property type="entry name" value="E set domains"/>
    <property type="match status" value="1"/>
</dbReference>
<dbReference type="InterPro" id="IPR004866">
    <property type="entry name" value="CHB/HEX_N_dom"/>
</dbReference>
<dbReference type="GO" id="GO:0004563">
    <property type="term" value="F:beta-N-acetylhexosaminidase activity"/>
    <property type="evidence" value="ECO:0007669"/>
    <property type="project" value="UniProtKB-EC"/>
</dbReference>
<keyword evidence="4" id="KW-0378">Hydrolase</keyword>
<dbReference type="InterPro" id="IPR012291">
    <property type="entry name" value="CBM2_carb-bd_dom_sf"/>
</dbReference>
<dbReference type="Gene3D" id="2.60.40.10">
    <property type="entry name" value="Immunoglobulins"/>
    <property type="match status" value="1"/>
</dbReference>
<proteinExistence type="inferred from homology"/>
<dbReference type="GO" id="GO:0030203">
    <property type="term" value="P:glycosaminoglycan metabolic process"/>
    <property type="evidence" value="ECO:0007669"/>
    <property type="project" value="TreeGrafter"/>
</dbReference>
<evidence type="ECO:0000256" key="3">
    <source>
        <dbReference type="ARBA" id="ARBA00012663"/>
    </source>
</evidence>
<dbReference type="Pfam" id="PF00728">
    <property type="entry name" value="Glyco_hydro_20"/>
    <property type="match status" value="1"/>
</dbReference>
<dbReference type="SUPFAM" id="SSF55545">
    <property type="entry name" value="beta-N-acetylhexosaminidase-like domain"/>
    <property type="match status" value="1"/>
</dbReference>
<evidence type="ECO:0000256" key="8">
    <source>
        <dbReference type="PIRSR" id="PIRSR625705-1"/>
    </source>
</evidence>
<comment type="catalytic activity">
    <reaction evidence="1">
        <text>Hydrolysis of terminal non-reducing N-acetyl-D-hexosamine residues in N-acetyl-beta-D-hexosaminides.</text>
        <dbReference type="EC" id="3.2.1.52"/>
    </reaction>
</comment>
<feature type="active site" description="Proton donor" evidence="8">
    <location>
        <position position="526"/>
    </location>
</feature>
<protein>
    <recommendedName>
        <fullName evidence="3">beta-N-acetylhexosaminidase</fullName>
        <ecNumber evidence="3">3.2.1.52</ecNumber>
    </recommendedName>
    <alternativeName>
        <fullName evidence="6">Beta-N-acetylhexosaminidase</fullName>
    </alternativeName>
    <alternativeName>
        <fullName evidence="7">N-acetyl-beta-glucosaminidase</fullName>
    </alternativeName>
</protein>
<dbReference type="InterPro" id="IPR015882">
    <property type="entry name" value="HEX_bac_N"/>
</dbReference>
<dbReference type="Gene3D" id="3.20.20.80">
    <property type="entry name" value="Glycosidases"/>
    <property type="match status" value="1"/>
</dbReference>
<dbReference type="GO" id="GO:0005975">
    <property type="term" value="P:carbohydrate metabolic process"/>
    <property type="evidence" value="ECO:0007669"/>
    <property type="project" value="InterPro"/>
</dbReference>
<dbReference type="Pfam" id="PF02838">
    <property type="entry name" value="Glyco_hydro_20b"/>
    <property type="match status" value="1"/>
</dbReference>
<dbReference type="InterPro" id="IPR015883">
    <property type="entry name" value="Glyco_hydro_20_cat"/>
</dbReference>
<dbReference type="EMBL" id="JAZGQO010000010">
    <property type="protein sequence ID" value="KAK6175603.1"/>
    <property type="molecule type" value="Genomic_DNA"/>
</dbReference>
<comment type="similarity">
    <text evidence="2">Belongs to the glycosyl hydrolase 20 family.</text>
</comment>
<evidence type="ECO:0000256" key="7">
    <source>
        <dbReference type="ARBA" id="ARBA00033000"/>
    </source>
</evidence>
<evidence type="ECO:0000256" key="2">
    <source>
        <dbReference type="ARBA" id="ARBA00006285"/>
    </source>
</evidence>
<dbReference type="GO" id="GO:0016020">
    <property type="term" value="C:membrane"/>
    <property type="evidence" value="ECO:0007669"/>
    <property type="project" value="TreeGrafter"/>
</dbReference>
<sequence length="874" mass="100051">MRQETLDYMATFMNIRYQVIDNIRDSLKLFEAELSFTNQGEDPIPASEWELYWCQMNLVEPDFLPREQGVVIEKYKVKLSHLQGCMFKLEPVRGFIVIRPGETRKIRFVSENFSVAKSDVIPNWYLSSSGLESRVLVSTTGESLDFVGEFDTPNKWKRYDWKDEKSEGHDLYDPFTPRTRYAMNADVKDKGRPGKLVIPTPVQMAIDTSMTLNLETRDWIVVAPPLFLNEAELLADKLGFDVTDQKPYSRFIWFHQVDVKVRMKGEDVSSDEVYSLEIDPVKSVIEIKARAGPGALYAVKTLLSLMDDRKLVPRTTIVDGPRYPYRGVMLDVGRNFHPKDRVIRLLDTMADYKLNKLHLHLSDDEGWRLEIPGLEELTEVGSQRCHDPEETECLLPFLGSGPVPSRPGSGYYTIEDYQDILRHAKSLHIEVIPELDMPGHGHATIKAMEARKKKLLLENKVAEAQRYVLVEENDPSVYKSIQLYTDNAINPCLQSTYTFITKVVQTVHDLHKNIMPLNIYHFGGDEVAKGAWENSTACGFTKNKKDIKQLFVRHMSNLTADMGLDLAAWEDGVMEAGSKPYPRNILQNRNVYAYAWDNIWEWGQAGRAYTLANAGYKVVMAQATHLYFDHPYEPDPLERGLYWAPRYTDARKTFSFMAENLYMNADVARSGEPLTHKAMCGLKGEFCPPLKKPKNIVGMQGHLWSELIRNRDLADYMLFPRFLALSERAWHEAAWERVKDNSSRNEQRDADWVDFANTLGYRELRRLDEKGLKYSVPPPGAIIVNNKLRTNVAYPGLMVEYSVDNGDTWCQHSGEVDLVHPTTVFLRTRSANSDRTSRVVSLATYEGNSASGSVRLIYSLSLLFMSLLSLMHMH</sequence>
<dbReference type="EC" id="3.2.1.52" evidence="3"/>
<dbReference type="SMART" id="SM01081">
    <property type="entry name" value="CHB_HEX"/>
    <property type="match status" value="1"/>
</dbReference>
<dbReference type="Pfam" id="PF03174">
    <property type="entry name" value="CHB_HEX_C"/>
    <property type="match status" value="1"/>
</dbReference>
<dbReference type="CDD" id="cd02847">
    <property type="entry name" value="E_set_Chitobiase_C"/>
    <property type="match status" value="1"/>
</dbReference>
<organism evidence="10 11">
    <name type="scientific">Patella caerulea</name>
    <name type="common">Rayed Mediterranean limpet</name>
    <dbReference type="NCBI Taxonomy" id="87958"/>
    <lineage>
        <taxon>Eukaryota</taxon>
        <taxon>Metazoa</taxon>
        <taxon>Spiralia</taxon>
        <taxon>Lophotrochozoa</taxon>
        <taxon>Mollusca</taxon>
        <taxon>Gastropoda</taxon>
        <taxon>Patellogastropoda</taxon>
        <taxon>Patelloidea</taxon>
        <taxon>Patellidae</taxon>
        <taxon>Patella</taxon>
    </lineage>
</organism>
<evidence type="ECO:0000256" key="6">
    <source>
        <dbReference type="ARBA" id="ARBA00030512"/>
    </source>
</evidence>
<dbReference type="InterPro" id="IPR017853">
    <property type="entry name" value="GH"/>
</dbReference>
<evidence type="ECO:0000256" key="1">
    <source>
        <dbReference type="ARBA" id="ARBA00001231"/>
    </source>
</evidence>
<evidence type="ECO:0000256" key="4">
    <source>
        <dbReference type="ARBA" id="ARBA00022801"/>
    </source>
</evidence>
<dbReference type="InterPro" id="IPR025705">
    <property type="entry name" value="Beta_hexosaminidase_sua/sub"/>
</dbReference>
<gene>
    <name evidence="10" type="ORF">SNE40_014030</name>
</gene>
<dbReference type="InterPro" id="IPR029018">
    <property type="entry name" value="Hex-like_dom2"/>
</dbReference>
<dbReference type="GO" id="GO:0030247">
    <property type="term" value="F:polysaccharide binding"/>
    <property type="evidence" value="ECO:0007669"/>
    <property type="project" value="InterPro"/>
</dbReference>
<dbReference type="Gene3D" id="2.60.40.290">
    <property type="match status" value="1"/>
</dbReference>